<evidence type="ECO:0000313" key="2">
    <source>
        <dbReference type="EMBL" id="NEW06368.1"/>
    </source>
</evidence>
<sequence>MKVLRIARTIPAVLLILSLMAGCEKRSVSEERKQVASDQNYEKQLQIAQKQLEVANKMVPAEPIVSLSTVTQILTEYYPMLFKQKDEDSLFEYYARMTWHTSEKSKEKLKKNIDKHVDYLKIKKMYADKILPLKHDDPYPECRVTEMNISYQKAKKGEEGSYKVHTVYELYKKDQTISFPVDLTIPENSEFFSSLFASADDNEPYDYGVPSDELSKTRRDFMNLLIGARTRTLTVEESKILLE</sequence>
<proteinExistence type="predicted"/>
<name>A0A6G3ZWE6_9BACL</name>
<dbReference type="EMBL" id="JAAIKC010000002">
    <property type="protein sequence ID" value="NEW06368.1"/>
    <property type="molecule type" value="Genomic_DNA"/>
</dbReference>
<dbReference type="PROSITE" id="PS51257">
    <property type="entry name" value="PROKAR_LIPOPROTEIN"/>
    <property type="match status" value="1"/>
</dbReference>
<gene>
    <name evidence="2" type="ORF">GK047_10130</name>
</gene>
<feature type="chain" id="PRO_5039072603" description="Lipoprotein" evidence="1">
    <location>
        <begin position="22"/>
        <end position="243"/>
    </location>
</feature>
<keyword evidence="1" id="KW-0732">Signal</keyword>
<evidence type="ECO:0008006" key="3">
    <source>
        <dbReference type="Google" id="ProtNLM"/>
    </source>
</evidence>
<feature type="signal peptide" evidence="1">
    <location>
        <begin position="1"/>
        <end position="21"/>
    </location>
</feature>
<comment type="caution">
    <text evidence="2">The sequence shown here is derived from an EMBL/GenBank/DDBJ whole genome shotgun (WGS) entry which is preliminary data.</text>
</comment>
<reference evidence="2" key="1">
    <citation type="submission" date="2020-02" db="EMBL/GenBank/DDBJ databases">
        <authorList>
            <person name="Shen X.-R."/>
            <person name="Zhang Y.-X."/>
        </authorList>
    </citation>
    <scope>NUCLEOTIDE SEQUENCE</scope>
    <source>
        <strain evidence="2">SYP-B3998</strain>
    </source>
</reference>
<dbReference type="AlphaFoldDB" id="A0A6G3ZWE6"/>
<protein>
    <recommendedName>
        <fullName evidence="3">Lipoprotein</fullName>
    </recommendedName>
</protein>
<organism evidence="2">
    <name type="scientific">Paenibacillus sp. SYP-B3998</name>
    <dbReference type="NCBI Taxonomy" id="2678564"/>
    <lineage>
        <taxon>Bacteria</taxon>
        <taxon>Bacillati</taxon>
        <taxon>Bacillota</taxon>
        <taxon>Bacilli</taxon>
        <taxon>Bacillales</taxon>
        <taxon>Paenibacillaceae</taxon>
        <taxon>Paenibacillus</taxon>
    </lineage>
</organism>
<dbReference type="RefSeq" id="WP_205516645.1">
    <property type="nucleotide sequence ID" value="NZ_JAAIKC010000002.1"/>
</dbReference>
<accession>A0A6G3ZWE6</accession>
<evidence type="ECO:0000256" key="1">
    <source>
        <dbReference type="SAM" id="SignalP"/>
    </source>
</evidence>